<sequence length="458" mass="47988">MKFKKHPVTGEPLQLKDLTRLNFNKNADGEFTCPVMGKVFTEHTHIVAVRTTGNVYCWEAVEELCAKPHNWKDLLTDEPFTRKDIIHIQDPLNLSGRTIDQFDHVKRQLTLDEDEEGAEGAAAGSSIRNVTEDMKRVLGALNTQDAKAAFASGGGGKRAEAARLLAEAKLKAAGGGGGAATAAGAPAGQAHDRQAMTTSTSGQAVSAATGPASANADTGGGDWRLRAPERSQDMPSFKPGTVTWDTDDYVKPVAAAGGGKGGSGTGKAKGAGGVATTTATTAAARSSDANGGKASPAAWYEAAGHVKYVESASTTGAASRSFTSTAWQPATRNERARTRLQRTPTKKGYVRLHTNLGDLNVELHCDLAPRTCENFLALCDMGYYDGTVFHRSIKNFMIQGPTLDAAANDLGTEMERRTPTVAVTTVRTDRGHGVRGASGSCNPRGSSGAGQSSDPARG</sequence>
<dbReference type="InterPro" id="IPR002130">
    <property type="entry name" value="Cyclophilin-type_PPIase_dom"/>
</dbReference>
<dbReference type="InterPro" id="IPR003613">
    <property type="entry name" value="Ubox_domain"/>
</dbReference>
<evidence type="ECO:0000259" key="3">
    <source>
        <dbReference type="PROSITE" id="PS51698"/>
    </source>
</evidence>
<dbReference type="SUPFAM" id="SSF50891">
    <property type="entry name" value="Cyclophilin-like"/>
    <property type="match status" value="1"/>
</dbReference>
<dbReference type="Pfam" id="PF00160">
    <property type="entry name" value="Pro_isomerase"/>
    <property type="match status" value="1"/>
</dbReference>
<reference evidence="4" key="1">
    <citation type="journal article" date="2021" name="Proc. Natl. Acad. Sci. U.S.A.">
        <title>Three genomes in the algal genus Volvox reveal the fate of a haploid sex-determining region after a transition to homothallism.</title>
        <authorList>
            <person name="Yamamoto K."/>
            <person name="Hamaji T."/>
            <person name="Kawai-Toyooka H."/>
            <person name="Matsuzaki R."/>
            <person name="Takahashi F."/>
            <person name="Nishimura Y."/>
            <person name="Kawachi M."/>
            <person name="Noguchi H."/>
            <person name="Minakuchi Y."/>
            <person name="Umen J.G."/>
            <person name="Toyoda A."/>
            <person name="Nozaki H."/>
        </authorList>
    </citation>
    <scope>NUCLEOTIDE SEQUENCE</scope>
    <source>
        <strain evidence="4">NIES-3786</strain>
    </source>
</reference>
<dbReference type="EMBL" id="BNCP01000076">
    <property type="protein sequence ID" value="GIL92344.1"/>
    <property type="molecule type" value="Genomic_DNA"/>
</dbReference>
<dbReference type="InterPro" id="IPR044666">
    <property type="entry name" value="Cyclophilin_A-like"/>
</dbReference>
<gene>
    <name evidence="4" type="ORF">Vretifemale_19873</name>
</gene>
<feature type="compositionally biased region" description="Polar residues" evidence="1">
    <location>
        <begin position="439"/>
        <end position="458"/>
    </location>
</feature>
<dbReference type="InterPro" id="IPR029000">
    <property type="entry name" value="Cyclophilin-like_dom_sf"/>
</dbReference>
<dbReference type="GO" id="GO:0003755">
    <property type="term" value="F:peptidyl-prolyl cis-trans isomerase activity"/>
    <property type="evidence" value="ECO:0007669"/>
    <property type="project" value="InterPro"/>
</dbReference>
<feature type="compositionally biased region" description="Polar residues" evidence="1">
    <location>
        <begin position="195"/>
        <end position="206"/>
    </location>
</feature>
<evidence type="ECO:0000256" key="1">
    <source>
        <dbReference type="SAM" id="MobiDB-lite"/>
    </source>
</evidence>
<dbReference type="GO" id="GO:0000209">
    <property type="term" value="P:protein polyubiquitination"/>
    <property type="evidence" value="ECO:0007669"/>
    <property type="project" value="TreeGrafter"/>
</dbReference>
<proteinExistence type="predicted"/>
<name>A0A8J4D079_9CHLO</name>
<dbReference type="PANTHER" id="PTHR45625">
    <property type="entry name" value="PEPTIDYL-PROLYL CIS-TRANS ISOMERASE-RELATED"/>
    <property type="match status" value="1"/>
</dbReference>
<dbReference type="PANTHER" id="PTHR45625:SF1">
    <property type="entry name" value="RING-TYPE E3 UBIQUITIN-PROTEIN LIGASE PPIL2"/>
    <property type="match status" value="1"/>
</dbReference>
<feature type="domain" description="U-box" evidence="3">
    <location>
        <begin position="1"/>
        <end position="38"/>
    </location>
</feature>
<dbReference type="AlphaFoldDB" id="A0A8J4D079"/>
<dbReference type="Gene3D" id="2.40.100.10">
    <property type="entry name" value="Cyclophilin-like"/>
    <property type="match status" value="1"/>
</dbReference>
<dbReference type="PRINTS" id="PR00153">
    <property type="entry name" value="CSAPPISMRASE"/>
</dbReference>
<feature type="domain" description="PPIase cyclophilin-type" evidence="2">
    <location>
        <begin position="353"/>
        <end position="400"/>
    </location>
</feature>
<dbReference type="PROSITE" id="PS51698">
    <property type="entry name" value="U_BOX"/>
    <property type="match status" value="1"/>
</dbReference>
<evidence type="ECO:0000259" key="2">
    <source>
        <dbReference type="PROSITE" id="PS50072"/>
    </source>
</evidence>
<comment type="caution">
    <text evidence="4">The sequence shown here is derived from an EMBL/GenBank/DDBJ whole genome shotgun (WGS) entry which is preliminary data.</text>
</comment>
<organism evidence="4 5">
    <name type="scientific">Volvox reticuliferus</name>
    <dbReference type="NCBI Taxonomy" id="1737510"/>
    <lineage>
        <taxon>Eukaryota</taxon>
        <taxon>Viridiplantae</taxon>
        <taxon>Chlorophyta</taxon>
        <taxon>core chlorophytes</taxon>
        <taxon>Chlorophyceae</taxon>
        <taxon>CS clade</taxon>
        <taxon>Chlamydomonadales</taxon>
        <taxon>Volvocaceae</taxon>
        <taxon>Volvox</taxon>
    </lineage>
</organism>
<dbReference type="GO" id="GO:0061630">
    <property type="term" value="F:ubiquitin protein ligase activity"/>
    <property type="evidence" value="ECO:0007669"/>
    <property type="project" value="TreeGrafter"/>
</dbReference>
<evidence type="ECO:0000313" key="5">
    <source>
        <dbReference type="Proteomes" id="UP000747110"/>
    </source>
</evidence>
<feature type="region of interest" description="Disordered" evidence="1">
    <location>
        <begin position="175"/>
        <end position="243"/>
    </location>
</feature>
<dbReference type="GO" id="GO:0071013">
    <property type="term" value="C:catalytic step 2 spliceosome"/>
    <property type="evidence" value="ECO:0007669"/>
    <property type="project" value="TreeGrafter"/>
</dbReference>
<evidence type="ECO:0008006" key="6">
    <source>
        <dbReference type="Google" id="ProtNLM"/>
    </source>
</evidence>
<dbReference type="PROSITE" id="PS50072">
    <property type="entry name" value="CSA_PPIASE_2"/>
    <property type="match status" value="1"/>
</dbReference>
<accession>A0A8J4D079</accession>
<feature type="compositionally biased region" description="Low complexity" evidence="1">
    <location>
        <begin position="180"/>
        <end position="189"/>
    </location>
</feature>
<feature type="non-terminal residue" evidence="4">
    <location>
        <position position="1"/>
    </location>
</feature>
<feature type="region of interest" description="Disordered" evidence="1">
    <location>
        <begin position="426"/>
        <end position="458"/>
    </location>
</feature>
<evidence type="ECO:0000313" key="4">
    <source>
        <dbReference type="EMBL" id="GIL92344.1"/>
    </source>
</evidence>
<keyword evidence="5" id="KW-1185">Reference proteome</keyword>
<dbReference type="OrthoDB" id="30774at2759"/>
<protein>
    <recommendedName>
        <fullName evidence="6">Peptidylprolyl isomerase</fullName>
    </recommendedName>
</protein>
<dbReference type="Proteomes" id="UP000747110">
    <property type="component" value="Unassembled WGS sequence"/>
</dbReference>
<feature type="compositionally biased region" description="Basic and acidic residues" evidence="1">
    <location>
        <begin position="223"/>
        <end position="232"/>
    </location>
</feature>